<dbReference type="EMBL" id="CAJJDN010000138">
    <property type="protein sequence ID" value="CAD8122471.1"/>
    <property type="molecule type" value="Genomic_DNA"/>
</dbReference>
<comment type="caution">
    <text evidence="1">The sequence shown here is derived from an EMBL/GenBank/DDBJ whole genome shotgun (WGS) entry which is preliminary data.</text>
</comment>
<evidence type="ECO:0000313" key="1">
    <source>
        <dbReference type="EMBL" id="CAD8122471.1"/>
    </source>
</evidence>
<name>A0A8S1R302_9CILI</name>
<keyword evidence="2" id="KW-1185">Reference proteome</keyword>
<proteinExistence type="predicted"/>
<organism evidence="1 2">
    <name type="scientific">Paramecium sonneborni</name>
    <dbReference type="NCBI Taxonomy" id="65129"/>
    <lineage>
        <taxon>Eukaryota</taxon>
        <taxon>Sar</taxon>
        <taxon>Alveolata</taxon>
        <taxon>Ciliophora</taxon>
        <taxon>Intramacronucleata</taxon>
        <taxon>Oligohymenophorea</taxon>
        <taxon>Peniculida</taxon>
        <taxon>Parameciidae</taxon>
        <taxon>Paramecium</taxon>
    </lineage>
</organism>
<evidence type="ECO:0000313" key="2">
    <source>
        <dbReference type="Proteomes" id="UP000692954"/>
    </source>
</evidence>
<protein>
    <submittedName>
        <fullName evidence="1">Uncharacterized protein</fullName>
    </submittedName>
</protein>
<dbReference type="Proteomes" id="UP000692954">
    <property type="component" value="Unassembled WGS sequence"/>
</dbReference>
<sequence>MDFKSRFKGKMTVMNKDGVIGMVNKPSLPIVKNNQYIQENEDLSPIKKQTNLYTEGIRETKSHVFTNIQISPKQRNCTKYSQKFCNTGNQVIKSTQNATEQKSYIDDRYKQLKNIPLRIQPDFNQIDMDEYEIVAIPKTMLGQLNQQMSVDRYALTHSFVPDKKQFFEFQQYSPSSVNTQYTQNNLTPLLKKQYTIDSMDMQQKSTLNKQINEKFEKNNKIIQQAGIGTLGYNSYTKR</sequence>
<dbReference type="AlphaFoldDB" id="A0A8S1R302"/>
<gene>
    <name evidence="1" type="ORF">PSON_ATCC_30995.1.T1380145</name>
</gene>
<reference evidence="1" key="1">
    <citation type="submission" date="2021-01" db="EMBL/GenBank/DDBJ databases">
        <authorList>
            <consortium name="Genoscope - CEA"/>
            <person name="William W."/>
        </authorList>
    </citation>
    <scope>NUCLEOTIDE SEQUENCE</scope>
</reference>
<accession>A0A8S1R302</accession>
<dbReference type="OrthoDB" id="299883at2759"/>